<dbReference type="AlphaFoldDB" id="A0A3E0WFY4"/>
<dbReference type="Gene3D" id="2.60.40.1890">
    <property type="entry name" value="PCu(A)C copper chaperone"/>
    <property type="match status" value="1"/>
</dbReference>
<dbReference type="InterPro" id="IPR036182">
    <property type="entry name" value="PCuAC_sf"/>
</dbReference>
<dbReference type="SUPFAM" id="SSF110087">
    <property type="entry name" value="DR1885-like metal-binding protein"/>
    <property type="match status" value="1"/>
</dbReference>
<protein>
    <recommendedName>
        <fullName evidence="3">Copper chaperone PCu(A)C</fullName>
    </recommendedName>
</protein>
<keyword evidence="2" id="KW-1185">Reference proteome</keyword>
<accession>A0A3E0WFY4</accession>
<dbReference type="InterPro" id="IPR007410">
    <property type="entry name" value="LpqE-like"/>
</dbReference>
<dbReference type="InterPro" id="IPR058248">
    <property type="entry name" value="Lxx211020-like"/>
</dbReference>
<comment type="caution">
    <text evidence="1">The sequence shown here is derived from an EMBL/GenBank/DDBJ whole genome shotgun (WGS) entry which is preliminary data.</text>
</comment>
<evidence type="ECO:0008006" key="3">
    <source>
        <dbReference type="Google" id="ProtNLM"/>
    </source>
</evidence>
<dbReference type="PANTHER" id="PTHR36302">
    <property type="entry name" value="BLR7088 PROTEIN"/>
    <property type="match status" value="1"/>
</dbReference>
<reference evidence="2" key="1">
    <citation type="submission" date="2017-05" db="EMBL/GenBank/DDBJ databases">
        <authorList>
            <person name="Sharma S."/>
            <person name="Sidhu C."/>
            <person name="Pinnaka A.K."/>
        </authorList>
    </citation>
    <scope>NUCLEOTIDE SEQUENCE [LARGE SCALE GENOMIC DNA]</scope>
    <source>
        <strain evidence="2">AK93</strain>
    </source>
</reference>
<dbReference type="Proteomes" id="UP000256763">
    <property type="component" value="Unassembled WGS sequence"/>
</dbReference>
<sequence length="147" mass="15806">MPMMAAWADFAADSIQVSDPFARATPPGMENSAAYMTLRNPSDETFALVAAESTIAQTVELHTHLHEDGVMKMRKVEEIIVPAGDEIGLEPGGYHIMLLGLEHALAAGDDVPLTLIFNDGSRLDVTAEARHPSGHRRHGHGGGHHSH</sequence>
<evidence type="ECO:0000313" key="1">
    <source>
        <dbReference type="EMBL" id="RFA31852.1"/>
    </source>
</evidence>
<dbReference type="OrthoDB" id="9796962at2"/>
<gene>
    <name evidence="1" type="ORF">CAL65_21340</name>
</gene>
<evidence type="ECO:0000313" key="2">
    <source>
        <dbReference type="Proteomes" id="UP000256763"/>
    </source>
</evidence>
<dbReference type="Pfam" id="PF04314">
    <property type="entry name" value="PCuAC"/>
    <property type="match status" value="1"/>
</dbReference>
<proteinExistence type="predicted"/>
<dbReference type="PANTHER" id="PTHR36302:SF1">
    <property type="entry name" value="COPPER CHAPERONE PCU(A)C"/>
    <property type="match status" value="1"/>
</dbReference>
<name>A0A3E0WFY4_9GAMM</name>
<organism evidence="1 2">
    <name type="scientific">Alkalilimnicola ehrlichii</name>
    <dbReference type="NCBI Taxonomy" id="351052"/>
    <lineage>
        <taxon>Bacteria</taxon>
        <taxon>Pseudomonadati</taxon>
        <taxon>Pseudomonadota</taxon>
        <taxon>Gammaproteobacteria</taxon>
        <taxon>Chromatiales</taxon>
        <taxon>Ectothiorhodospiraceae</taxon>
        <taxon>Alkalilimnicola</taxon>
    </lineage>
</organism>
<dbReference type="EMBL" id="NFZW01000039">
    <property type="protein sequence ID" value="RFA31852.1"/>
    <property type="molecule type" value="Genomic_DNA"/>
</dbReference>